<keyword evidence="1" id="KW-0812">Transmembrane</keyword>
<protein>
    <submittedName>
        <fullName evidence="2">Phage holin family protein</fullName>
    </submittedName>
</protein>
<proteinExistence type="predicted"/>
<keyword evidence="3" id="KW-1185">Reference proteome</keyword>
<reference evidence="2 3" key="1">
    <citation type="journal article" date="2019" name="Int. J. Syst. Evol. Microbiol.">
        <title>Clostridium fermenticellae sp. nov., isolated from the mud in a fermentation cellar for the production of the Chinese liquor, baijiu.</title>
        <authorList>
            <person name="Xu P.X."/>
            <person name="Chai L.J."/>
            <person name="Qiu T."/>
            <person name="Zhang X.J."/>
            <person name="Lu Z.M."/>
            <person name="Xiao C."/>
            <person name="Wang S.T."/>
            <person name="Shen C.H."/>
            <person name="Shi J.S."/>
            <person name="Xu Z.H."/>
        </authorList>
    </citation>
    <scope>NUCLEOTIDE SEQUENCE [LARGE SCALE GENOMIC DNA]</scope>
    <source>
        <strain evidence="2 3">JN500901</strain>
    </source>
</reference>
<keyword evidence="1" id="KW-1133">Transmembrane helix</keyword>
<feature type="transmembrane region" description="Helical" evidence="1">
    <location>
        <begin position="20"/>
        <end position="40"/>
    </location>
</feature>
<feature type="transmembrane region" description="Helical" evidence="1">
    <location>
        <begin position="46"/>
        <end position="65"/>
    </location>
</feature>
<evidence type="ECO:0000256" key="1">
    <source>
        <dbReference type="SAM" id="Phobius"/>
    </source>
</evidence>
<dbReference type="PANTHER" id="PTHR37309">
    <property type="entry name" value="SLR0284 PROTEIN"/>
    <property type="match status" value="1"/>
</dbReference>
<name>A0A386H264_9CLOT</name>
<keyword evidence="1" id="KW-0472">Membrane</keyword>
<gene>
    <name evidence="2" type="ORF">D4Z93_04095</name>
</gene>
<dbReference type="EMBL" id="CP032416">
    <property type="protein sequence ID" value="AYD39744.1"/>
    <property type="molecule type" value="Genomic_DNA"/>
</dbReference>
<dbReference type="InterPro" id="IPR007165">
    <property type="entry name" value="Phage_holin_4_2"/>
</dbReference>
<evidence type="ECO:0000313" key="3">
    <source>
        <dbReference type="Proteomes" id="UP000266301"/>
    </source>
</evidence>
<evidence type="ECO:0000313" key="2">
    <source>
        <dbReference type="EMBL" id="AYD39744.1"/>
    </source>
</evidence>
<dbReference type="Proteomes" id="UP000266301">
    <property type="component" value="Chromosome"/>
</dbReference>
<dbReference type="OrthoDB" id="1701386at2"/>
<sequence>MQNNEANQKNQDNKKESNSFSHWIIRFIFVAIVLAVTSFLTPGFTIRGLWSFLLAAVVITFLDYLVEKFMGVDASPFGKGFKGFIISAIIIYLTQFLVTNMRVSILGALLAAIVIGIIDAIIPGRVM</sequence>
<dbReference type="AlphaFoldDB" id="A0A386H264"/>
<accession>A0A386H264</accession>
<dbReference type="Pfam" id="PF04020">
    <property type="entry name" value="Phage_holin_4_2"/>
    <property type="match status" value="1"/>
</dbReference>
<dbReference type="PANTHER" id="PTHR37309:SF1">
    <property type="entry name" value="SLR0284 PROTEIN"/>
    <property type="match status" value="1"/>
</dbReference>
<organism evidence="2 3">
    <name type="scientific">Clostridium fermenticellae</name>
    <dbReference type="NCBI Taxonomy" id="2068654"/>
    <lineage>
        <taxon>Bacteria</taxon>
        <taxon>Bacillati</taxon>
        <taxon>Bacillota</taxon>
        <taxon>Clostridia</taxon>
        <taxon>Eubacteriales</taxon>
        <taxon>Clostridiaceae</taxon>
        <taxon>Clostridium</taxon>
    </lineage>
</organism>
<feature type="transmembrane region" description="Helical" evidence="1">
    <location>
        <begin position="103"/>
        <end position="122"/>
    </location>
</feature>
<feature type="transmembrane region" description="Helical" evidence="1">
    <location>
        <begin position="77"/>
        <end position="97"/>
    </location>
</feature>
<dbReference type="RefSeq" id="WP_119970626.1">
    <property type="nucleotide sequence ID" value="NZ_CP032416.1"/>
</dbReference>
<dbReference type="KEGG" id="cfer:D4Z93_04095"/>